<proteinExistence type="inferred from homology"/>
<evidence type="ECO:0000313" key="12">
    <source>
        <dbReference type="Proteomes" id="UP000435112"/>
    </source>
</evidence>
<comment type="subcellular location">
    <subcellularLocation>
        <location evidence="1 5">Secreted</location>
    </subcellularLocation>
</comment>
<evidence type="ECO:0000313" key="10">
    <source>
        <dbReference type="Proteomes" id="UP000429607"/>
    </source>
</evidence>
<keyword evidence="4 5" id="KW-0732">Signal</keyword>
<evidence type="ECO:0000256" key="6">
    <source>
        <dbReference type="SAM" id="MobiDB-lite"/>
    </source>
</evidence>
<dbReference type="Proteomes" id="UP000429607">
    <property type="component" value="Unassembled WGS sequence"/>
</dbReference>
<protein>
    <recommendedName>
        <fullName evidence="5">RxLR effector protein</fullName>
    </recommendedName>
</protein>
<evidence type="ECO:0000313" key="9">
    <source>
        <dbReference type="EMBL" id="KAE9352880.1"/>
    </source>
</evidence>
<comment type="similarity">
    <text evidence="2 5">Belongs to the RxLR effector family.</text>
</comment>
<evidence type="ECO:0000256" key="4">
    <source>
        <dbReference type="ARBA" id="ARBA00022729"/>
    </source>
</evidence>
<evidence type="ECO:0000313" key="11">
    <source>
        <dbReference type="Proteomes" id="UP000434957"/>
    </source>
</evidence>
<dbReference type="InterPro" id="IPR031825">
    <property type="entry name" value="RXLR"/>
</dbReference>
<reference evidence="10 12" key="1">
    <citation type="submission" date="2018-09" db="EMBL/GenBank/DDBJ databases">
        <title>Genomic investigation of the strawberry pathogen Phytophthora fragariae indicates pathogenicity is determined by transcriptional variation in three key races.</title>
        <authorList>
            <person name="Adams T.M."/>
            <person name="Armitage A.D."/>
            <person name="Sobczyk M.K."/>
            <person name="Bates H.J."/>
            <person name="Dunwell J.M."/>
            <person name="Nellist C.F."/>
            <person name="Harrison R.J."/>
        </authorList>
    </citation>
    <scope>NUCLEOTIDE SEQUENCE [LARGE SCALE GENOMIC DNA]</scope>
    <source>
        <strain evidence="8 10">SCRP249</strain>
        <strain evidence="7 12">SCRP324</strain>
        <strain evidence="9 11">SCRP333</strain>
    </source>
</reference>
<name>A0A6A3NZK1_9STRA</name>
<accession>A0A6A3NZK1</accession>
<gene>
    <name evidence="8" type="ORF">PR001_g3905</name>
    <name evidence="7" type="ORF">PR002_g4115</name>
    <name evidence="9" type="ORF">PR003_g4157</name>
</gene>
<comment type="domain">
    <text evidence="5">The RxLR-dEER motif acts to carry the protein into the host cell cytoplasm through binding to cell surface phosphatidylinositol-3-phosphate.</text>
</comment>
<feature type="signal peptide" evidence="5">
    <location>
        <begin position="1"/>
        <end position="20"/>
    </location>
</feature>
<comment type="function">
    <text evidence="5">Effector that suppresses plant defense responses during pathogen infection.</text>
</comment>
<dbReference type="Proteomes" id="UP000434957">
    <property type="component" value="Unassembled WGS sequence"/>
</dbReference>
<organism evidence="8 10">
    <name type="scientific">Phytophthora rubi</name>
    <dbReference type="NCBI Taxonomy" id="129364"/>
    <lineage>
        <taxon>Eukaryota</taxon>
        <taxon>Sar</taxon>
        <taxon>Stramenopiles</taxon>
        <taxon>Oomycota</taxon>
        <taxon>Peronosporomycetes</taxon>
        <taxon>Peronosporales</taxon>
        <taxon>Peronosporaceae</taxon>
        <taxon>Phytophthora</taxon>
    </lineage>
</organism>
<dbReference type="EMBL" id="QXFT01000154">
    <property type="protein sequence ID" value="KAE9352880.1"/>
    <property type="molecule type" value="Genomic_DNA"/>
</dbReference>
<comment type="caution">
    <text evidence="8">The sequence shown here is derived from an EMBL/GenBank/DDBJ whole genome shotgun (WGS) entry which is preliminary data.</text>
</comment>
<evidence type="ECO:0000256" key="1">
    <source>
        <dbReference type="ARBA" id="ARBA00004613"/>
    </source>
</evidence>
<evidence type="ECO:0000256" key="2">
    <source>
        <dbReference type="ARBA" id="ARBA00010400"/>
    </source>
</evidence>
<feature type="region of interest" description="Disordered" evidence="6">
    <location>
        <begin position="32"/>
        <end position="56"/>
    </location>
</feature>
<evidence type="ECO:0000313" key="7">
    <source>
        <dbReference type="EMBL" id="KAE9042066.1"/>
    </source>
</evidence>
<dbReference type="EMBL" id="QXFV01000151">
    <property type="protein sequence ID" value="KAE9048229.1"/>
    <property type="molecule type" value="Genomic_DNA"/>
</dbReference>
<evidence type="ECO:0000313" key="8">
    <source>
        <dbReference type="EMBL" id="KAE9048229.1"/>
    </source>
</evidence>
<dbReference type="AlphaFoldDB" id="A0A6A3NZK1"/>
<evidence type="ECO:0000256" key="5">
    <source>
        <dbReference type="RuleBase" id="RU367124"/>
    </source>
</evidence>
<keyword evidence="3 5" id="KW-0964">Secreted</keyword>
<evidence type="ECO:0000256" key="3">
    <source>
        <dbReference type="ARBA" id="ARBA00022525"/>
    </source>
</evidence>
<dbReference type="EMBL" id="QXFU01000156">
    <property type="protein sequence ID" value="KAE9042066.1"/>
    <property type="molecule type" value="Genomic_DNA"/>
</dbReference>
<dbReference type="Pfam" id="PF16810">
    <property type="entry name" value="RXLR"/>
    <property type="match status" value="1"/>
</dbReference>
<dbReference type="Proteomes" id="UP000435112">
    <property type="component" value="Unassembled WGS sequence"/>
</dbReference>
<feature type="chain" id="PRO_5036165575" description="RxLR effector protein" evidence="5">
    <location>
        <begin position="21"/>
        <end position="197"/>
    </location>
</feature>
<sequence>MRGCIMLVVVGASLLATCRAVTGPEQLEGLQQGVSSDRLLQMTPDKDDGTADEDDTDERAIDPAMVAKMRAELEAIDTKLNFRDWFRGGATIEQVRSFLGLPAKGEAVGYANWAQFQSYLKYVHEMDVKAANAAKVAAIKQKLTFRGWYLERKSIPQVRGILGLPAKGPAVDHPNWETFQAYLKFVTDPTQLPHRYP</sequence>
<keyword evidence="11" id="KW-1185">Reference proteome</keyword>
<dbReference type="OrthoDB" id="120974at2759"/>